<dbReference type="EMBL" id="MVIM01000006">
    <property type="protein sequence ID" value="ORB65218.1"/>
    <property type="molecule type" value="Genomic_DNA"/>
</dbReference>
<dbReference type="AlphaFoldDB" id="A0A1X0JQM5"/>
<accession>A0A1X0JQM5</accession>
<evidence type="ECO:0000313" key="2">
    <source>
        <dbReference type="Proteomes" id="UP000192411"/>
    </source>
</evidence>
<dbReference type="NCBIfam" id="TIGR04474">
    <property type="entry name" value="tcm_partner"/>
    <property type="match status" value="1"/>
</dbReference>
<comment type="caution">
    <text evidence="1">The sequence shown here is derived from an EMBL/GenBank/DDBJ whole genome shotgun (WGS) entry which is preliminary data.</text>
</comment>
<keyword evidence="2" id="KW-1185">Reference proteome</keyword>
<dbReference type="OrthoDB" id="5070486at2"/>
<dbReference type="Proteomes" id="UP000192411">
    <property type="component" value="Unassembled WGS sequence"/>
</dbReference>
<sequence>MPTGTDAGLLESPRPQSVYKHAILEQYVIRFATMTASTLKPKRAVLFDGFAGRGRFDTGEAGSAEHMMLAAQKVKATTQIDLLLVEKNPKDFGSLDAVADEYRSRDIHIDSYQGDCGGHIGDALQLANGASFFVFLDPCGAVLPMDSIKDILRTRGSWPRTEVLLNFNADLIRRAGGQFKKGLLDLGGVAKADAVCGGEWWRDVALQSHLASGGQDWESAAHDVAVEYARRLTKGTAYGLVVAPVRRQVHHQPVYFLIFLTQATYGFWVFGAAGAKAREKWIEFLGPDPDELEGMLFDSVADQLQHEHSQAIAHITDNLRRLTADGQPKKVVDHVTDVFGDLYGEAKETAYTAAVRALVKAGEIEHVTKTAKPHQHILRRAVT</sequence>
<evidence type="ECO:0008006" key="3">
    <source>
        <dbReference type="Google" id="ProtNLM"/>
    </source>
</evidence>
<reference evidence="1 2" key="1">
    <citation type="submission" date="2017-02" db="EMBL/GenBank/DDBJ databases">
        <title>The new phylogeny of genus Mycobacterium.</title>
        <authorList>
            <person name="Tortoli E."/>
            <person name="Trovato A."/>
            <person name="Cirillo D.M."/>
        </authorList>
    </citation>
    <scope>NUCLEOTIDE SEQUENCE [LARGE SCALE GENOMIC DNA]</scope>
    <source>
        <strain evidence="1 2">DSM 44338</strain>
    </source>
</reference>
<dbReference type="STRING" id="75922.BST47_14040"/>
<dbReference type="RefSeq" id="WP_083126119.1">
    <property type="nucleotide sequence ID" value="NZ_MVIM01000006.1"/>
</dbReference>
<name>A0A1X0JQM5_9MYCO</name>
<proteinExistence type="predicted"/>
<gene>
    <name evidence="1" type="ORF">BST47_14040</name>
</gene>
<evidence type="ECO:0000313" key="1">
    <source>
        <dbReference type="EMBL" id="ORB65218.1"/>
    </source>
</evidence>
<organism evidence="1 2">
    <name type="scientific">Mycolicibacterium tusciae</name>
    <dbReference type="NCBI Taxonomy" id="75922"/>
    <lineage>
        <taxon>Bacteria</taxon>
        <taxon>Bacillati</taxon>
        <taxon>Actinomycetota</taxon>
        <taxon>Actinomycetes</taxon>
        <taxon>Mycobacteriales</taxon>
        <taxon>Mycobacteriaceae</taxon>
        <taxon>Mycolicibacterium</taxon>
    </lineage>
</organism>
<dbReference type="InterPro" id="IPR031009">
    <property type="entry name" value="Tcm_partner"/>
</dbReference>
<protein>
    <recommendedName>
        <fullName evidence="3">Three-Cys-motif partner protein TcmP</fullName>
    </recommendedName>
</protein>